<protein>
    <recommendedName>
        <fullName evidence="4">Transmembrane protein</fullName>
    </recommendedName>
</protein>
<feature type="transmembrane region" description="Helical" evidence="1">
    <location>
        <begin position="48"/>
        <end position="67"/>
    </location>
</feature>
<dbReference type="EMBL" id="JAKCXM010000383">
    <property type="protein sequence ID" value="KAJ0394798.1"/>
    <property type="molecule type" value="Genomic_DNA"/>
</dbReference>
<dbReference type="Proteomes" id="UP001209570">
    <property type="component" value="Unassembled WGS sequence"/>
</dbReference>
<comment type="caution">
    <text evidence="2">The sequence shown here is derived from an EMBL/GenBank/DDBJ whole genome shotgun (WGS) entry which is preliminary data.</text>
</comment>
<evidence type="ECO:0000256" key="1">
    <source>
        <dbReference type="SAM" id="Phobius"/>
    </source>
</evidence>
<keyword evidence="1" id="KW-0812">Transmembrane</keyword>
<feature type="transmembrane region" description="Helical" evidence="1">
    <location>
        <begin position="12"/>
        <end position="36"/>
    </location>
</feature>
<keyword evidence="3" id="KW-1185">Reference proteome</keyword>
<feature type="transmembrane region" description="Helical" evidence="1">
    <location>
        <begin position="108"/>
        <end position="133"/>
    </location>
</feature>
<feature type="transmembrane region" description="Helical" evidence="1">
    <location>
        <begin position="153"/>
        <end position="172"/>
    </location>
</feature>
<dbReference type="AlphaFoldDB" id="A0AAD5M4W4"/>
<organism evidence="2 3">
    <name type="scientific">Pythium insidiosum</name>
    <name type="common">Pythiosis disease agent</name>
    <dbReference type="NCBI Taxonomy" id="114742"/>
    <lineage>
        <taxon>Eukaryota</taxon>
        <taxon>Sar</taxon>
        <taxon>Stramenopiles</taxon>
        <taxon>Oomycota</taxon>
        <taxon>Peronosporomycetes</taxon>
        <taxon>Pythiales</taxon>
        <taxon>Pythiaceae</taxon>
        <taxon>Pythium</taxon>
    </lineage>
</organism>
<reference evidence="2" key="1">
    <citation type="submission" date="2021-12" db="EMBL/GenBank/DDBJ databases">
        <title>Prjna785345.</title>
        <authorList>
            <person name="Rujirawat T."/>
            <person name="Krajaejun T."/>
        </authorList>
    </citation>
    <scope>NUCLEOTIDE SEQUENCE</scope>
    <source>
        <strain evidence="2">Pi057C3</strain>
    </source>
</reference>
<proteinExistence type="predicted"/>
<gene>
    <name evidence="2" type="ORF">P43SY_004245</name>
</gene>
<keyword evidence="1" id="KW-0472">Membrane</keyword>
<name>A0AAD5M4W4_PYTIN</name>
<accession>A0AAD5M4W4</accession>
<sequence>MAVPGDSLEDRVHFVGTVFCMPLALVASFSLFQYLLVTYYRRRKEWRVKLLLLIAFMGFALIVPFGHPSRFVYMHLEDTSEVCSTLTFLVQIVIIGRDVNRKIKIRVLRVFTFVGEFLSTFGLVLCVLNILEIAHSSIRIPGLRAIVKAVDEVSLVFIFAFRFLYIGFSKGLIEIWRHRKLEVFLYLLFVTHDYPFMIIEHFTQASWLPVQALWNRLTLVFCVLHTIHNKLRSQRSHKGGSTATPSLDNYDGSLKREATNRANSTLTPRFPSYVRRVSWMRPTSRSLNLAVVPLPVASESASKP</sequence>
<keyword evidence="1" id="KW-1133">Transmembrane helix</keyword>
<evidence type="ECO:0008006" key="4">
    <source>
        <dbReference type="Google" id="ProtNLM"/>
    </source>
</evidence>
<evidence type="ECO:0000313" key="3">
    <source>
        <dbReference type="Proteomes" id="UP001209570"/>
    </source>
</evidence>
<evidence type="ECO:0000313" key="2">
    <source>
        <dbReference type="EMBL" id="KAJ0394798.1"/>
    </source>
</evidence>